<accession>A0A1E3H0S5</accession>
<dbReference type="AlphaFoldDB" id="A0A1E3H0S5"/>
<protein>
    <submittedName>
        <fullName evidence="2">Uncharacterized protein</fullName>
    </submittedName>
</protein>
<organism evidence="2 3">
    <name type="scientific">Methylobrevis pamukkalensis</name>
    <dbReference type="NCBI Taxonomy" id="1439726"/>
    <lineage>
        <taxon>Bacteria</taxon>
        <taxon>Pseudomonadati</taxon>
        <taxon>Pseudomonadota</taxon>
        <taxon>Alphaproteobacteria</taxon>
        <taxon>Hyphomicrobiales</taxon>
        <taxon>Pleomorphomonadaceae</taxon>
        <taxon>Methylobrevis</taxon>
    </lineage>
</organism>
<dbReference type="InterPro" id="IPR023346">
    <property type="entry name" value="Lysozyme-like_dom_sf"/>
</dbReference>
<dbReference type="PATRIC" id="fig|1439726.3.peg.2927"/>
<dbReference type="RefSeq" id="WP_069307285.1">
    <property type="nucleotide sequence ID" value="NZ_MCRJ01000069.1"/>
</dbReference>
<reference evidence="2 3" key="1">
    <citation type="submission" date="2016-07" db="EMBL/GenBank/DDBJ databases">
        <title>Draft Genome Sequence of Methylobrevis pamukkalensis PK2.</title>
        <authorList>
            <person name="Vasilenko O.V."/>
            <person name="Doronina N.V."/>
            <person name="Shmareva M.N."/>
            <person name="Tarlachkov S.V."/>
            <person name="Mustakhimov I."/>
            <person name="Trotsenko Y.A."/>
        </authorList>
    </citation>
    <scope>NUCLEOTIDE SEQUENCE [LARGE SCALE GENOMIC DNA]</scope>
    <source>
        <strain evidence="2 3">PK2</strain>
    </source>
</reference>
<comment type="caution">
    <text evidence="2">The sequence shown here is derived from an EMBL/GenBank/DDBJ whole genome shotgun (WGS) entry which is preliminary data.</text>
</comment>
<evidence type="ECO:0000313" key="3">
    <source>
        <dbReference type="Proteomes" id="UP000094622"/>
    </source>
</evidence>
<feature type="region of interest" description="Disordered" evidence="1">
    <location>
        <begin position="184"/>
        <end position="204"/>
    </location>
</feature>
<dbReference type="SUPFAM" id="SSF53955">
    <property type="entry name" value="Lysozyme-like"/>
    <property type="match status" value="1"/>
</dbReference>
<keyword evidence="3" id="KW-1185">Reference proteome</keyword>
<dbReference type="OrthoDB" id="5395100at2"/>
<name>A0A1E3H0S5_9HYPH</name>
<evidence type="ECO:0000256" key="1">
    <source>
        <dbReference type="SAM" id="MobiDB-lite"/>
    </source>
</evidence>
<gene>
    <name evidence="2" type="ORF">A6302_02774</name>
</gene>
<dbReference type="Gene3D" id="1.10.530.10">
    <property type="match status" value="1"/>
</dbReference>
<evidence type="ECO:0000313" key="2">
    <source>
        <dbReference type="EMBL" id="ODN69892.1"/>
    </source>
</evidence>
<dbReference type="Proteomes" id="UP000094622">
    <property type="component" value="Unassembled WGS sequence"/>
</dbReference>
<sequence>MDKTIPAAAAILLDFIGETETGEAGRAGYDVIYAHQQGRLPKPITSMTIAELQGHQASGWPAKSTASGRYQFMRATLAELRKELALRDSQIFDPDLQDRLGYHLLIRRGYRDFVGGRMSRTEFGARLAMEWASFPVLADRKGSNRQVARGQSYYAGDGLNKALVHPSAVEAVLDRVLAAAAAPSPAPVQPPAAPPDVEPIDNPPPAPTGLLAFLARIFSGLFRA</sequence>
<proteinExistence type="predicted"/>
<dbReference type="EMBL" id="MCRJ01000069">
    <property type="protein sequence ID" value="ODN69892.1"/>
    <property type="molecule type" value="Genomic_DNA"/>
</dbReference>